<gene>
    <name evidence="2" type="ORF">WBA_LOCUS779</name>
</gene>
<proteinExistence type="predicted"/>
<dbReference type="EMBL" id="UYWW01000128">
    <property type="protein sequence ID" value="VDM07393.1"/>
    <property type="molecule type" value="Genomic_DNA"/>
</dbReference>
<dbReference type="OrthoDB" id="72772at2759"/>
<keyword evidence="1" id="KW-0175">Coiled coil</keyword>
<dbReference type="OMA" id="WRRRKMV"/>
<accession>A0A3P7DDZ6</accession>
<dbReference type="GO" id="GO:0005768">
    <property type="term" value="C:endosome"/>
    <property type="evidence" value="ECO:0007669"/>
    <property type="project" value="TreeGrafter"/>
</dbReference>
<dbReference type="Proteomes" id="UP000270924">
    <property type="component" value="Unassembled WGS sequence"/>
</dbReference>
<dbReference type="PANTHER" id="PTHR15157:SF5">
    <property type="entry name" value="UV RADIATION RESISTANCE-ASSOCIATED GENE PROTEIN"/>
    <property type="match status" value="1"/>
</dbReference>
<dbReference type="GO" id="GO:0000149">
    <property type="term" value="F:SNARE binding"/>
    <property type="evidence" value="ECO:0007669"/>
    <property type="project" value="TreeGrafter"/>
</dbReference>
<name>A0A3P7DDZ6_WUCBA</name>
<protein>
    <submittedName>
        <fullName evidence="2">Uncharacterized protein</fullName>
    </submittedName>
</protein>
<evidence type="ECO:0000313" key="2">
    <source>
        <dbReference type="EMBL" id="VDM07393.1"/>
    </source>
</evidence>
<reference evidence="2 3" key="1">
    <citation type="submission" date="2018-11" db="EMBL/GenBank/DDBJ databases">
        <authorList>
            <consortium name="Pathogen Informatics"/>
        </authorList>
    </citation>
    <scope>NUCLEOTIDE SEQUENCE [LARGE SCALE GENOMIC DNA]</scope>
</reference>
<dbReference type="FunCoup" id="A0A3P7DDZ6">
    <property type="interactions" value="148"/>
</dbReference>
<dbReference type="GO" id="GO:0000323">
    <property type="term" value="C:lytic vacuole"/>
    <property type="evidence" value="ECO:0007669"/>
    <property type="project" value="TreeGrafter"/>
</dbReference>
<evidence type="ECO:0000313" key="3">
    <source>
        <dbReference type="Proteomes" id="UP000270924"/>
    </source>
</evidence>
<sequence>MSRDVGSSSNDPYKEVIRSGLKLKKGKSKFKKKKRESIDLKNIDITIHKDVDTTVAYKTPAEIAFEKRQLQNQARIFERLAKKAAVSHREKVEKFNQQMSELTDDEVVAKANEDEPSTSHVVKNKFVPSYTYSSWRRLRDVCRTLQETQEIVALQRRKLDVLLASEEEYRELAERVQCEQVELQALRDYVERQKCRIMTCRMKLIHFNDEKFQKDVMTSKRSNEVIKMQEDLLKRKAAFSLAKDNLLLIASHLAWRRRKMVDDLMHIYVINLNTSSKARLMPSSCTCHSIACITGLHLPDALSFLGHSDIEVSAAIGYVVQALSLLSRIYNFPYQYGMFFFGSKSTIKDPILEETYPLYGMTRNREKFEEGMSLLNKNISQLRWSFGITTKRVGRTLFNLQDLLLHIVSGRHDSSLDPALQRPSISCRSVGNVDITLHKCAERNSEFSQESKPSKMDPSSICRC</sequence>
<dbReference type="PANTHER" id="PTHR15157">
    <property type="entry name" value="UV RADIATION RESISTANCE-ASSOCIATED GENE PROTEIN"/>
    <property type="match status" value="1"/>
</dbReference>
<evidence type="ECO:0000256" key="1">
    <source>
        <dbReference type="ARBA" id="ARBA00023054"/>
    </source>
</evidence>
<organism evidence="2 3">
    <name type="scientific">Wuchereria bancrofti</name>
    <dbReference type="NCBI Taxonomy" id="6293"/>
    <lineage>
        <taxon>Eukaryota</taxon>
        <taxon>Metazoa</taxon>
        <taxon>Ecdysozoa</taxon>
        <taxon>Nematoda</taxon>
        <taxon>Chromadorea</taxon>
        <taxon>Rhabditida</taxon>
        <taxon>Spirurina</taxon>
        <taxon>Spiruromorpha</taxon>
        <taxon>Filarioidea</taxon>
        <taxon>Onchocercidae</taxon>
        <taxon>Wuchereria</taxon>
    </lineage>
</organism>
<keyword evidence="3" id="KW-1185">Reference proteome</keyword>
<dbReference type="GO" id="GO:0035493">
    <property type="term" value="P:SNARE complex assembly"/>
    <property type="evidence" value="ECO:0007669"/>
    <property type="project" value="TreeGrafter"/>
</dbReference>
<dbReference type="AlphaFoldDB" id="A0A3P7DDZ6"/>
<dbReference type="InParanoid" id="A0A3P7DDZ6"/>